<dbReference type="InParanoid" id="A0A3M0CG83"/>
<gene>
    <name evidence="1" type="ORF">BXY39_1929</name>
</gene>
<proteinExistence type="predicted"/>
<sequence length="178" mass="19392">MDEIELTGSRIPAADTLADFLSESLSRHDPRQKSLGPAQQAVADRLAAALDGELGDMVRELERVATCRQPAPAFAVNDHLPPFEAFCAGLRQIGETLLPHMAREYAALCRAEGVDTVPLRWILDARSEAFIAYLLQLAEVHGLAFDNGPRQMGVAERLTLHRLTADLHRVASENAGAD</sequence>
<dbReference type="EMBL" id="REFR01000011">
    <property type="protein sequence ID" value="RMB07837.1"/>
    <property type="molecule type" value="Genomic_DNA"/>
</dbReference>
<evidence type="ECO:0000313" key="1">
    <source>
        <dbReference type="EMBL" id="RMB07837.1"/>
    </source>
</evidence>
<organism evidence="1 2">
    <name type="scientific">Eilatimonas milleporae</name>
    <dbReference type="NCBI Taxonomy" id="911205"/>
    <lineage>
        <taxon>Bacteria</taxon>
        <taxon>Pseudomonadati</taxon>
        <taxon>Pseudomonadota</taxon>
        <taxon>Alphaproteobacteria</taxon>
        <taxon>Kordiimonadales</taxon>
        <taxon>Kordiimonadaceae</taxon>
        <taxon>Eilatimonas</taxon>
    </lineage>
</organism>
<protein>
    <submittedName>
        <fullName evidence="1">Uncharacterized protein</fullName>
    </submittedName>
</protein>
<reference evidence="1 2" key="1">
    <citation type="submission" date="2018-10" db="EMBL/GenBank/DDBJ databases">
        <title>Genomic Encyclopedia of Archaeal and Bacterial Type Strains, Phase II (KMG-II): from individual species to whole genera.</title>
        <authorList>
            <person name="Goeker M."/>
        </authorList>
    </citation>
    <scope>NUCLEOTIDE SEQUENCE [LARGE SCALE GENOMIC DNA]</scope>
    <source>
        <strain evidence="1 2">DSM 25217</strain>
    </source>
</reference>
<dbReference type="RefSeq" id="WP_121938620.1">
    <property type="nucleotide sequence ID" value="NZ_REFR01000011.1"/>
</dbReference>
<dbReference type="Proteomes" id="UP000271227">
    <property type="component" value="Unassembled WGS sequence"/>
</dbReference>
<keyword evidence="2" id="KW-1185">Reference proteome</keyword>
<comment type="caution">
    <text evidence="1">The sequence shown here is derived from an EMBL/GenBank/DDBJ whole genome shotgun (WGS) entry which is preliminary data.</text>
</comment>
<name>A0A3M0CG83_9PROT</name>
<dbReference type="OrthoDB" id="8480615at2"/>
<accession>A0A3M0CG83</accession>
<evidence type="ECO:0000313" key="2">
    <source>
        <dbReference type="Proteomes" id="UP000271227"/>
    </source>
</evidence>
<dbReference type="AlphaFoldDB" id="A0A3M0CG83"/>